<gene>
    <name evidence="1" type="ORF">EZI54_02085</name>
</gene>
<evidence type="ECO:0008006" key="3">
    <source>
        <dbReference type="Google" id="ProtNLM"/>
    </source>
</evidence>
<dbReference type="RefSeq" id="WP_131478540.1">
    <property type="nucleotide sequence ID" value="NZ_SJDL01000002.1"/>
</dbReference>
<dbReference type="EMBL" id="SJDL01000002">
    <property type="protein sequence ID" value="TBW59125.1"/>
    <property type="molecule type" value="Genomic_DNA"/>
</dbReference>
<dbReference type="Proteomes" id="UP000313645">
    <property type="component" value="Unassembled WGS sequence"/>
</dbReference>
<evidence type="ECO:0000313" key="2">
    <source>
        <dbReference type="Proteomes" id="UP000313645"/>
    </source>
</evidence>
<accession>A0ABY1ZUI8</accession>
<comment type="caution">
    <text evidence="1">The sequence shown here is derived from an EMBL/GenBank/DDBJ whole genome shotgun (WGS) entry which is preliminary data.</text>
</comment>
<proteinExistence type="predicted"/>
<organism evidence="1 2">
    <name type="scientific">Marinobacter halodurans</name>
    <dbReference type="NCBI Taxonomy" id="2528979"/>
    <lineage>
        <taxon>Bacteria</taxon>
        <taxon>Pseudomonadati</taxon>
        <taxon>Pseudomonadota</taxon>
        <taxon>Gammaproteobacteria</taxon>
        <taxon>Pseudomonadales</taxon>
        <taxon>Marinobacteraceae</taxon>
        <taxon>Marinobacter</taxon>
    </lineage>
</organism>
<reference evidence="1 2" key="1">
    <citation type="submission" date="2019-02" db="EMBL/GenBank/DDBJ databases">
        <title>Marinobacter halodurans sp. nov., a marine bacterium isolated from sea tidal flat.</title>
        <authorList>
            <person name="Yoo Y."/>
            <person name="Lee D.W."/>
            <person name="Kim B.S."/>
            <person name="Kim J.-J."/>
        </authorList>
    </citation>
    <scope>NUCLEOTIDE SEQUENCE [LARGE SCALE GENOMIC DNA]</scope>
    <source>
        <strain evidence="1 2">YJ-S3-2</strain>
    </source>
</reference>
<name>A0ABY1ZUI8_9GAMM</name>
<keyword evidence="2" id="KW-1185">Reference proteome</keyword>
<protein>
    <recommendedName>
        <fullName evidence="3">Phosphodiesterase</fullName>
    </recommendedName>
</protein>
<sequence>MTAPLVTSADELKTPVMQQGTERGTVDMPRHGQLQDQVRQHYGQPQAIKGPVGDPPITQWIYDDFTVYFEYDHVIHSVRKPASK</sequence>
<evidence type="ECO:0000313" key="1">
    <source>
        <dbReference type="EMBL" id="TBW59125.1"/>
    </source>
</evidence>